<evidence type="ECO:0000256" key="7">
    <source>
        <dbReference type="SAM" id="Phobius"/>
    </source>
</evidence>
<dbReference type="NCBIfam" id="TIGR01167">
    <property type="entry name" value="LPXTG_anchor"/>
    <property type="match status" value="1"/>
</dbReference>
<dbReference type="PANTHER" id="PTHR23303:SF15">
    <property type="entry name" value="COLOSSIN-A"/>
    <property type="match status" value="1"/>
</dbReference>
<dbReference type="InterPro" id="IPR013783">
    <property type="entry name" value="Ig-like_fold"/>
</dbReference>
<dbReference type="InterPro" id="IPR033764">
    <property type="entry name" value="Sdr_B"/>
</dbReference>
<dbReference type="PANTHER" id="PTHR23303">
    <property type="entry name" value="CARBOXYPEPTIDASE REGULATORY REGION-CONTAINING"/>
    <property type="match status" value="1"/>
</dbReference>
<dbReference type="Gene3D" id="2.60.40.10">
    <property type="entry name" value="Immunoglobulins"/>
    <property type="match status" value="4"/>
</dbReference>
<dbReference type="InterPro" id="IPR051417">
    <property type="entry name" value="SDr/BOS_complex"/>
</dbReference>
<evidence type="ECO:0000256" key="3">
    <source>
        <dbReference type="ARBA" id="ARBA00022525"/>
    </source>
</evidence>
<feature type="compositionally biased region" description="Low complexity" evidence="6">
    <location>
        <begin position="59"/>
        <end position="91"/>
    </location>
</feature>
<proteinExistence type="predicted"/>
<sequence length="637" mass="66923">MRDMKSLFYRREDESLNSEGRCGQGFRRATVLVASLGVAFSLMGAAIPAEAEVPPLGESSTSQAATAPATDASAKPDEATPSASATESPSPSMQPEVQKPPATDVSAKFDEATPSASAAETPASIAGFVFDDKNGNGDPDPGEPGIAGSRVLPIDRQGNAALDTKKNPVAEQLTDDNGRYHFPDLAPGSYVVKTVLPVSDTYTTPEYTDPGDERYKGIINFLDVKAGETGKINYPALLGDVAFGGVYFEDLNRNGVLDLGEPTVAGVKTLLYASKQVGDSATDVAGRGLPWQVSNADGFYGFKYLAPDACWVTALAPTGYEFNQAAQGSYISLLSPVSAQAKLTLGSPSKVENVNFALVKARTPVALGLLFEDKNGDGIRNEVESGLPGVEVNVLDSSGSPFMDFQTTTGADGSFSFSGLPVGYYQFGFFLGRSEVLTTEPGSVSTAKFEVPVQGQATVREVGVKRFATIQGSYFIDDNGNGKRDPGEAGANSPDYDVRTGPDQPWSRVNASSFTDIYFYQDLRVATTYQFRFRLPAGYEFSPQCIDPSTGKPGSDADVNGVTPVFSLNSGQDLKMNVGIFKQGSQVLGCGSVDMVPASAVLANTGAAGTIIGFAVGGGLLVAGAASVFFARRRREA</sequence>
<comment type="subcellular location">
    <subcellularLocation>
        <location evidence="1">Secreted</location>
    </subcellularLocation>
</comment>
<feature type="region of interest" description="Disordered" evidence="6">
    <location>
        <begin position="478"/>
        <end position="504"/>
    </location>
</feature>
<feature type="region of interest" description="Disordered" evidence="6">
    <location>
        <begin position="128"/>
        <end position="149"/>
    </location>
</feature>
<organism evidence="9">
    <name type="scientific">Renibacterium salmoninarum</name>
    <dbReference type="NCBI Taxonomy" id="1646"/>
    <lineage>
        <taxon>Bacteria</taxon>
        <taxon>Bacillati</taxon>
        <taxon>Actinomycetota</taxon>
        <taxon>Actinomycetes</taxon>
        <taxon>Micrococcales</taxon>
        <taxon>Micrococcaceae</taxon>
        <taxon>Renibacterium</taxon>
    </lineage>
</organism>
<reference evidence="9" key="1">
    <citation type="submission" date="2007-02" db="EMBL/GenBank/DDBJ databases">
        <title>Inhibition of Renibacterium salmoninarum Adherence and Invasion of Host Cells by the Sortase Inhibitor, Phenyl Vinyl Sulfone.</title>
        <authorList>
            <person name="Sudheesh P.S."/>
            <person name="Crane S."/>
            <person name="Cain K.D."/>
            <person name="Strom M.S."/>
        </authorList>
    </citation>
    <scope>NUCLEOTIDE SEQUENCE</scope>
    <source>
        <strain evidence="9">ATCC 33209</strain>
    </source>
</reference>
<evidence type="ECO:0000256" key="4">
    <source>
        <dbReference type="ARBA" id="ARBA00022729"/>
    </source>
</evidence>
<feature type="transmembrane region" description="Helical" evidence="7">
    <location>
        <begin position="611"/>
        <end position="631"/>
    </location>
</feature>
<keyword evidence="4" id="KW-0732">Signal</keyword>
<keyword evidence="7" id="KW-0812">Transmembrane</keyword>
<dbReference type="Pfam" id="PF17210">
    <property type="entry name" value="SdrD_B"/>
    <property type="match status" value="3"/>
</dbReference>
<evidence type="ECO:0000256" key="2">
    <source>
        <dbReference type="ARBA" id="ARBA00022512"/>
    </source>
</evidence>
<keyword evidence="3" id="KW-0964">Secreted</keyword>
<gene>
    <name evidence="9" type="ORF">RRSA01248</name>
</gene>
<dbReference type="InterPro" id="IPR019931">
    <property type="entry name" value="LPXTG_anchor"/>
</dbReference>
<feature type="region of interest" description="Disordered" evidence="6">
    <location>
        <begin position="54"/>
        <end position="104"/>
    </location>
</feature>
<evidence type="ECO:0000256" key="6">
    <source>
        <dbReference type="SAM" id="MobiDB-lite"/>
    </source>
</evidence>
<dbReference type="GO" id="GO:0005975">
    <property type="term" value="P:carbohydrate metabolic process"/>
    <property type="evidence" value="ECO:0007669"/>
    <property type="project" value="UniProtKB-ARBA"/>
</dbReference>
<keyword evidence="2" id="KW-0134">Cell wall</keyword>
<dbReference type="AlphaFoldDB" id="A5HB64"/>
<dbReference type="GO" id="GO:0005576">
    <property type="term" value="C:extracellular region"/>
    <property type="evidence" value="ECO:0007669"/>
    <property type="project" value="UniProtKB-SubCell"/>
</dbReference>
<feature type="domain" description="Gram-positive cocci surface proteins LPxTG" evidence="8">
    <location>
        <begin position="602"/>
        <end position="637"/>
    </location>
</feature>
<evidence type="ECO:0000256" key="5">
    <source>
        <dbReference type="ARBA" id="ARBA00023088"/>
    </source>
</evidence>
<keyword evidence="5" id="KW-0572">Peptidoglycan-anchor</keyword>
<protein>
    <submittedName>
        <fullName evidence="9">Putative partial cell-surface adhesin</fullName>
    </submittedName>
</protein>
<reference evidence="9" key="2">
    <citation type="submission" date="2007-02" db="EMBL/GenBank/DDBJ databases">
        <title>The Renibacterium salmoninarum genome sequencing project.</title>
        <authorList>
            <person name="Sudheesh P.S."/>
            <person name="Crane S."/>
            <person name="Wiens G.D."/>
            <person name="Rockey D.D."/>
            <person name="Strom M.S."/>
        </authorList>
    </citation>
    <scope>NUCLEOTIDE SEQUENCE</scope>
    <source>
        <strain evidence="9">ATCC 33209</strain>
    </source>
</reference>
<evidence type="ECO:0000259" key="8">
    <source>
        <dbReference type="PROSITE" id="PS50847"/>
    </source>
</evidence>
<accession>A5HB64</accession>
<dbReference type="PROSITE" id="PS50847">
    <property type="entry name" value="GRAM_POS_ANCHORING"/>
    <property type="match status" value="1"/>
</dbReference>
<keyword evidence="7" id="KW-0472">Membrane</keyword>
<keyword evidence="7" id="KW-1133">Transmembrane helix</keyword>
<evidence type="ECO:0000256" key="1">
    <source>
        <dbReference type="ARBA" id="ARBA00004613"/>
    </source>
</evidence>
<dbReference type="EMBL" id="EF426716">
    <property type="protein sequence ID" value="ABQ01453.1"/>
    <property type="molecule type" value="Genomic_DNA"/>
</dbReference>
<name>A5HB64_RENSA</name>
<dbReference type="SUPFAM" id="SSF117074">
    <property type="entry name" value="Hypothetical protein PA1324"/>
    <property type="match status" value="3"/>
</dbReference>
<evidence type="ECO:0000313" key="9">
    <source>
        <dbReference type="EMBL" id="ABQ01453.1"/>
    </source>
</evidence>